<dbReference type="STRING" id="936756.ATE80_13985"/>
<evidence type="ECO:0000256" key="1">
    <source>
        <dbReference type="ARBA" id="ARBA00022793"/>
    </source>
</evidence>
<dbReference type="InterPro" id="IPR012001">
    <property type="entry name" value="Thiamin_PyroP_enz_TPP-bd_dom"/>
</dbReference>
<reference evidence="4 5" key="1">
    <citation type="submission" date="2015-11" db="EMBL/GenBank/DDBJ databases">
        <title>Genome-wide analysis reveals the secondary metabolome in Streptomyces kanasensis ZX01.</title>
        <authorList>
            <person name="Zhang G."/>
            <person name="Han L."/>
            <person name="Feng J."/>
            <person name="Zhang X."/>
        </authorList>
    </citation>
    <scope>NUCLEOTIDE SEQUENCE [LARGE SCALE GENOMIC DNA]</scope>
    <source>
        <strain evidence="4 5">ZX01</strain>
    </source>
</reference>
<dbReference type="RefSeq" id="WP_058942536.1">
    <property type="nucleotide sequence ID" value="NZ_LNSV01000030.1"/>
</dbReference>
<dbReference type="AlphaFoldDB" id="A0A117IW64"/>
<organism evidence="4 5">
    <name type="scientific">Streptomyces kanasensis</name>
    <dbReference type="NCBI Taxonomy" id="936756"/>
    <lineage>
        <taxon>Bacteria</taxon>
        <taxon>Bacillati</taxon>
        <taxon>Actinomycetota</taxon>
        <taxon>Actinomycetes</taxon>
        <taxon>Kitasatosporales</taxon>
        <taxon>Streptomycetaceae</taxon>
        <taxon>Streptomyces</taxon>
    </lineage>
</organism>
<evidence type="ECO:0000313" key="4">
    <source>
        <dbReference type="EMBL" id="KUH38180.1"/>
    </source>
</evidence>
<feature type="domain" description="Thiamine pyrophosphate enzyme N-terminal TPP-binding" evidence="3">
    <location>
        <begin position="9"/>
        <end position="117"/>
    </location>
</feature>
<keyword evidence="1" id="KW-0210">Decarboxylase</keyword>
<dbReference type="PANTHER" id="PTHR42818:SF1">
    <property type="entry name" value="SULFOPYRUVATE DECARBOXYLASE"/>
    <property type="match status" value="1"/>
</dbReference>
<dbReference type="GO" id="GO:0000287">
    <property type="term" value="F:magnesium ion binding"/>
    <property type="evidence" value="ECO:0007669"/>
    <property type="project" value="UniProtKB-ARBA"/>
</dbReference>
<evidence type="ECO:0000259" key="3">
    <source>
        <dbReference type="Pfam" id="PF02776"/>
    </source>
</evidence>
<evidence type="ECO:0000256" key="2">
    <source>
        <dbReference type="ARBA" id="ARBA00023239"/>
    </source>
</evidence>
<gene>
    <name evidence="4" type="ORF">ATE80_13985</name>
</gene>
<sequence length="173" mass="18446">MHSTATGATARALLDSLVDHGFTLATGVPCSLLTGAFRLLEDPGDDARLARLRYVPAPREDSAIGIASGAVVAGERAVVLMQNSGLGYSLNVITSFNLIYDVPVLLIVSWRGHDGNDAVEHDVIGAELLRLLELFRLPYTVLDHADPAASVATVIDLMDKEQRCGVLVVREGI</sequence>
<dbReference type="SUPFAM" id="SSF52518">
    <property type="entry name" value="Thiamin diphosphate-binding fold (THDP-binding)"/>
    <property type="match status" value="1"/>
</dbReference>
<dbReference type="InterPro" id="IPR029061">
    <property type="entry name" value="THDP-binding"/>
</dbReference>
<dbReference type="Gene3D" id="3.40.50.970">
    <property type="match status" value="1"/>
</dbReference>
<name>A0A117IW64_9ACTN</name>
<dbReference type="CDD" id="cd07035">
    <property type="entry name" value="TPP_PYR_POX_like"/>
    <property type="match status" value="1"/>
</dbReference>
<dbReference type="PANTHER" id="PTHR42818">
    <property type="entry name" value="SULFOPYRUVATE DECARBOXYLASE SUBUNIT ALPHA"/>
    <property type="match status" value="1"/>
</dbReference>
<dbReference type="Pfam" id="PF02776">
    <property type="entry name" value="TPP_enzyme_N"/>
    <property type="match status" value="1"/>
</dbReference>
<dbReference type="GO" id="GO:0030976">
    <property type="term" value="F:thiamine pyrophosphate binding"/>
    <property type="evidence" value="ECO:0007669"/>
    <property type="project" value="InterPro"/>
</dbReference>
<dbReference type="OrthoDB" id="9785953at2"/>
<keyword evidence="5" id="KW-1185">Reference proteome</keyword>
<proteinExistence type="predicted"/>
<dbReference type="Proteomes" id="UP000054011">
    <property type="component" value="Unassembled WGS sequence"/>
</dbReference>
<accession>A0A117IW64</accession>
<keyword evidence="2" id="KW-0456">Lyase</keyword>
<dbReference type="GO" id="GO:0016831">
    <property type="term" value="F:carboxy-lyase activity"/>
    <property type="evidence" value="ECO:0007669"/>
    <property type="project" value="UniProtKB-KW"/>
</dbReference>
<dbReference type="InterPro" id="IPR051818">
    <property type="entry name" value="TPP_dependent_decarboxylase"/>
</dbReference>
<evidence type="ECO:0000313" key="5">
    <source>
        <dbReference type="Proteomes" id="UP000054011"/>
    </source>
</evidence>
<protein>
    <recommendedName>
        <fullName evidence="3">Thiamine pyrophosphate enzyme N-terminal TPP-binding domain-containing protein</fullName>
    </recommendedName>
</protein>
<dbReference type="EMBL" id="LNSV01000030">
    <property type="protein sequence ID" value="KUH38180.1"/>
    <property type="molecule type" value="Genomic_DNA"/>
</dbReference>
<comment type="caution">
    <text evidence="4">The sequence shown here is derived from an EMBL/GenBank/DDBJ whole genome shotgun (WGS) entry which is preliminary data.</text>
</comment>